<comment type="caution">
    <text evidence="1">The sequence shown here is derived from an EMBL/GenBank/DDBJ whole genome shotgun (WGS) entry which is preliminary data.</text>
</comment>
<accession>A0A9D7XHT4</accession>
<organism evidence="1 2">
    <name type="scientific">Candidatus Geothrix skivensis</name>
    <dbReference type="NCBI Taxonomy" id="2954439"/>
    <lineage>
        <taxon>Bacteria</taxon>
        <taxon>Pseudomonadati</taxon>
        <taxon>Acidobacteriota</taxon>
        <taxon>Holophagae</taxon>
        <taxon>Holophagales</taxon>
        <taxon>Holophagaceae</taxon>
        <taxon>Geothrix</taxon>
    </lineage>
</organism>
<sequence>MTTLLLIRHGIAEDPQLGQKDSDRALTEDGWKKTRAAMKGVVALGLLPTRGFNSPYRRAAETMACLQEAAGAFPMETRVDLMPNGRPPQVDLWLRGRVAEAGPKDVFVLVSHQPFLGDLIFHLAGLHLEVKKASCTVLGWEAGAWRFEHQYQPSELRR</sequence>
<gene>
    <name evidence="1" type="ORF">IPP58_08145</name>
</gene>
<protein>
    <submittedName>
        <fullName evidence="1">Histidine phosphatase family protein</fullName>
    </submittedName>
</protein>
<dbReference type="Proteomes" id="UP000886657">
    <property type="component" value="Unassembled WGS sequence"/>
</dbReference>
<evidence type="ECO:0000313" key="1">
    <source>
        <dbReference type="EMBL" id="MBK9796457.1"/>
    </source>
</evidence>
<dbReference type="Gene3D" id="3.40.50.1240">
    <property type="entry name" value="Phosphoglycerate mutase-like"/>
    <property type="match status" value="1"/>
</dbReference>
<reference evidence="1" key="1">
    <citation type="submission" date="2020-10" db="EMBL/GenBank/DDBJ databases">
        <title>Connecting structure to function with the recovery of over 1000 high-quality activated sludge metagenome-assembled genomes encoding full-length rRNA genes using long-read sequencing.</title>
        <authorList>
            <person name="Singleton C.M."/>
            <person name="Petriglieri F."/>
            <person name="Kristensen J.M."/>
            <person name="Kirkegaard R.H."/>
            <person name="Michaelsen T.Y."/>
            <person name="Andersen M.H."/>
            <person name="Karst S.M."/>
            <person name="Dueholm M.S."/>
            <person name="Nielsen P.H."/>
            <person name="Albertsen M."/>
        </authorList>
    </citation>
    <scope>NUCLEOTIDE SEQUENCE</scope>
    <source>
        <strain evidence="1">Skiv_18-Q3-R9-52_MAXAC.067</strain>
    </source>
</reference>
<dbReference type="Pfam" id="PF00300">
    <property type="entry name" value="His_Phos_1"/>
    <property type="match status" value="1"/>
</dbReference>
<dbReference type="EMBL" id="JADKIO010000006">
    <property type="protein sequence ID" value="MBK9796457.1"/>
    <property type="molecule type" value="Genomic_DNA"/>
</dbReference>
<dbReference type="SMART" id="SM00855">
    <property type="entry name" value="PGAM"/>
    <property type="match status" value="1"/>
</dbReference>
<dbReference type="SUPFAM" id="SSF53254">
    <property type="entry name" value="Phosphoglycerate mutase-like"/>
    <property type="match status" value="1"/>
</dbReference>
<proteinExistence type="predicted"/>
<evidence type="ECO:0000313" key="2">
    <source>
        <dbReference type="Proteomes" id="UP000886657"/>
    </source>
</evidence>
<dbReference type="InterPro" id="IPR029033">
    <property type="entry name" value="His_PPase_superfam"/>
</dbReference>
<dbReference type="InterPro" id="IPR013078">
    <property type="entry name" value="His_Pase_superF_clade-1"/>
</dbReference>
<dbReference type="AlphaFoldDB" id="A0A9D7XHT4"/>
<name>A0A9D7XHT4_9BACT</name>
<dbReference type="CDD" id="cd07067">
    <property type="entry name" value="HP_PGM_like"/>
    <property type="match status" value="1"/>
</dbReference>